<dbReference type="SUPFAM" id="SSF46785">
    <property type="entry name" value="Winged helix' DNA-binding domain"/>
    <property type="match status" value="1"/>
</dbReference>
<dbReference type="Pfam" id="PF09339">
    <property type="entry name" value="HTH_IclR"/>
    <property type="match status" value="1"/>
</dbReference>
<dbReference type="SUPFAM" id="SSF55781">
    <property type="entry name" value="GAF domain-like"/>
    <property type="match status" value="1"/>
</dbReference>
<evidence type="ECO:0000259" key="4">
    <source>
        <dbReference type="PROSITE" id="PS51077"/>
    </source>
</evidence>
<keyword evidence="3" id="KW-0804">Transcription</keyword>
<proteinExistence type="predicted"/>
<keyword evidence="1" id="KW-0805">Transcription regulation</keyword>
<dbReference type="SMART" id="SM00346">
    <property type="entry name" value="HTH_ICLR"/>
    <property type="match status" value="1"/>
</dbReference>
<name>A0ABT2A7L4_9BURK</name>
<dbReference type="EMBL" id="JANUGX010000014">
    <property type="protein sequence ID" value="MCS0590139.1"/>
    <property type="molecule type" value="Genomic_DNA"/>
</dbReference>
<keyword evidence="7" id="KW-1185">Reference proteome</keyword>
<dbReference type="PROSITE" id="PS51077">
    <property type="entry name" value="HTH_ICLR"/>
    <property type="match status" value="1"/>
</dbReference>
<evidence type="ECO:0000256" key="2">
    <source>
        <dbReference type="ARBA" id="ARBA00023125"/>
    </source>
</evidence>
<keyword evidence="2" id="KW-0238">DNA-binding</keyword>
<evidence type="ECO:0000256" key="3">
    <source>
        <dbReference type="ARBA" id="ARBA00023163"/>
    </source>
</evidence>
<dbReference type="Proteomes" id="UP001205560">
    <property type="component" value="Unassembled WGS sequence"/>
</dbReference>
<dbReference type="RefSeq" id="WP_258845912.1">
    <property type="nucleotide sequence ID" value="NZ_JANUGX010000014.1"/>
</dbReference>
<feature type="domain" description="HTH iclR-type" evidence="4">
    <location>
        <begin position="25"/>
        <end position="86"/>
    </location>
</feature>
<evidence type="ECO:0000313" key="7">
    <source>
        <dbReference type="Proteomes" id="UP001205560"/>
    </source>
</evidence>
<gene>
    <name evidence="6" type="ORF">NX782_13110</name>
</gene>
<reference evidence="6 7" key="1">
    <citation type="submission" date="2022-08" db="EMBL/GenBank/DDBJ databases">
        <title>Reclassification of Massilia species as members of the genera Telluria, Duganella, Pseudoduganella, Mokoshia gen. nov. and Zemynaea gen. nov. using orthogonal and non-orthogonal genome-based approaches.</title>
        <authorList>
            <person name="Bowman J.P."/>
        </authorList>
    </citation>
    <scope>NUCLEOTIDE SEQUENCE [LARGE SCALE GENOMIC DNA]</scope>
    <source>
        <strain evidence="6 7">LMG 28164</strain>
    </source>
</reference>
<protein>
    <submittedName>
        <fullName evidence="6">IclR family transcriptional regulator</fullName>
    </submittedName>
</protein>
<evidence type="ECO:0000259" key="5">
    <source>
        <dbReference type="PROSITE" id="PS51078"/>
    </source>
</evidence>
<evidence type="ECO:0000256" key="1">
    <source>
        <dbReference type="ARBA" id="ARBA00023015"/>
    </source>
</evidence>
<feature type="domain" description="IclR-ED" evidence="5">
    <location>
        <begin position="87"/>
        <end position="271"/>
    </location>
</feature>
<dbReference type="Pfam" id="PF01614">
    <property type="entry name" value="IclR_C"/>
    <property type="match status" value="1"/>
</dbReference>
<dbReference type="PROSITE" id="PS51078">
    <property type="entry name" value="ICLR_ED"/>
    <property type="match status" value="1"/>
</dbReference>
<dbReference type="InterPro" id="IPR014757">
    <property type="entry name" value="Tscrpt_reg_IclR_C"/>
</dbReference>
<dbReference type="InterPro" id="IPR036390">
    <property type="entry name" value="WH_DNA-bd_sf"/>
</dbReference>
<dbReference type="Gene3D" id="1.10.10.10">
    <property type="entry name" value="Winged helix-like DNA-binding domain superfamily/Winged helix DNA-binding domain"/>
    <property type="match status" value="1"/>
</dbReference>
<sequence>MTNATKENDVDAGGSEGTAKAAEGVQAVVFALHILEFMARQSEAIGVTELATAFGTTKSRIFRHLRTLLLQGYIVQDDAGRYKVGTRLVALGNAVMRNFDLVQVSSATMRALRDRVGSSVVLCHSEDEGVRVLSVVQGLGQSQIEITVRPGSLMGFHASAQGKVSLAFGQPELLARQLSKPLVAHSPQTIVDPAQLKEELARVRRQGWASAPNQAVTGLNAVAAPLFDAAGILIGTLAVVDSVQFLPEPPPEELLQQLTDAARAISASLGYMAR</sequence>
<organism evidence="6 7">
    <name type="scientific">Massilia norwichensis</name>
    <dbReference type="NCBI Taxonomy" id="1442366"/>
    <lineage>
        <taxon>Bacteria</taxon>
        <taxon>Pseudomonadati</taxon>
        <taxon>Pseudomonadota</taxon>
        <taxon>Betaproteobacteria</taxon>
        <taxon>Burkholderiales</taxon>
        <taxon>Oxalobacteraceae</taxon>
        <taxon>Telluria group</taxon>
        <taxon>Massilia</taxon>
    </lineage>
</organism>
<dbReference type="InterPro" id="IPR005471">
    <property type="entry name" value="Tscrpt_reg_IclR_N"/>
</dbReference>
<dbReference type="InterPro" id="IPR050707">
    <property type="entry name" value="HTH_MetabolicPath_Reg"/>
</dbReference>
<comment type="caution">
    <text evidence="6">The sequence shown here is derived from an EMBL/GenBank/DDBJ whole genome shotgun (WGS) entry which is preliminary data.</text>
</comment>
<dbReference type="InterPro" id="IPR029016">
    <property type="entry name" value="GAF-like_dom_sf"/>
</dbReference>
<dbReference type="InterPro" id="IPR036388">
    <property type="entry name" value="WH-like_DNA-bd_sf"/>
</dbReference>
<accession>A0ABT2A7L4</accession>
<dbReference type="PANTHER" id="PTHR30136:SF8">
    <property type="entry name" value="TRANSCRIPTIONAL REGULATORY PROTEIN"/>
    <property type="match status" value="1"/>
</dbReference>
<dbReference type="Gene3D" id="3.30.450.40">
    <property type="match status" value="1"/>
</dbReference>
<dbReference type="PANTHER" id="PTHR30136">
    <property type="entry name" value="HELIX-TURN-HELIX TRANSCRIPTIONAL REGULATOR, ICLR FAMILY"/>
    <property type="match status" value="1"/>
</dbReference>
<evidence type="ECO:0000313" key="6">
    <source>
        <dbReference type="EMBL" id="MCS0590139.1"/>
    </source>
</evidence>